<comment type="similarity">
    <text evidence="1">Belongs to the low molecular weight phosphotyrosine protein phosphatase family.</text>
</comment>
<feature type="active site" description="Nucleophile" evidence="5">
    <location>
        <position position="8"/>
    </location>
</feature>
<dbReference type="SUPFAM" id="SSF52788">
    <property type="entry name" value="Phosphotyrosine protein phosphatases I"/>
    <property type="match status" value="1"/>
</dbReference>
<dbReference type="GO" id="GO:0004725">
    <property type="term" value="F:protein tyrosine phosphatase activity"/>
    <property type="evidence" value="ECO:0007669"/>
    <property type="project" value="UniProtKB-EC"/>
</dbReference>
<comment type="caution">
    <text evidence="7">The sequence shown here is derived from an EMBL/GenBank/DDBJ whole genome shotgun (WGS) entry which is preliminary data.</text>
</comment>
<dbReference type="PRINTS" id="PR00719">
    <property type="entry name" value="LMWPTPASE"/>
</dbReference>
<evidence type="ECO:0000313" key="7">
    <source>
        <dbReference type="EMBL" id="RDU72261.1"/>
    </source>
</evidence>
<dbReference type="PANTHER" id="PTHR11717">
    <property type="entry name" value="LOW MOLECULAR WEIGHT PROTEIN TYROSINE PHOSPHATASE"/>
    <property type="match status" value="1"/>
</dbReference>
<dbReference type="SMART" id="SM00226">
    <property type="entry name" value="LMWPc"/>
    <property type="match status" value="1"/>
</dbReference>
<feature type="active site" evidence="5">
    <location>
        <position position="14"/>
    </location>
</feature>
<gene>
    <name evidence="7" type="ORF">CQA58_01095</name>
</gene>
<dbReference type="Gene3D" id="3.40.50.2300">
    <property type="match status" value="1"/>
</dbReference>
<evidence type="ECO:0000256" key="1">
    <source>
        <dbReference type="ARBA" id="ARBA00011063"/>
    </source>
</evidence>
<protein>
    <recommendedName>
        <fullName evidence="2">protein-tyrosine-phosphatase</fullName>
        <ecNumber evidence="2">3.1.3.48</ecNumber>
    </recommendedName>
</protein>
<dbReference type="EMBL" id="NXLV01000001">
    <property type="protein sequence ID" value="RDU72261.1"/>
    <property type="molecule type" value="Genomic_DNA"/>
</dbReference>
<evidence type="ECO:0000259" key="6">
    <source>
        <dbReference type="SMART" id="SM00226"/>
    </source>
</evidence>
<evidence type="ECO:0000256" key="5">
    <source>
        <dbReference type="PIRSR" id="PIRSR617867-1"/>
    </source>
</evidence>
<dbReference type="Proteomes" id="UP000257045">
    <property type="component" value="Unassembled WGS sequence"/>
</dbReference>
<keyword evidence="4" id="KW-0904">Protein phosphatase</keyword>
<keyword evidence="8" id="KW-1185">Reference proteome</keyword>
<feature type="active site" description="Proton donor" evidence="5">
    <location>
        <position position="115"/>
    </location>
</feature>
<dbReference type="AlphaFoldDB" id="A0A3D8J625"/>
<dbReference type="CDD" id="cd16343">
    <property type="entry name" value="LMWPTP"/>
    <property type="match status" value="1"/>
</dbReference>
<proteinExistence type="inferred from homology"/>
<evidence type="ECO:0000256" key="4">
    <source>
        <dbReference type="ARBA" id="ARBA00022912"/>
    </source>
</evidence>
<organism evidence="7 8">
    <name type="scientific">Helicobacter brantae</name>
    <dbReference type="NCBI Taxonomy" id="375927"/>
    <lineage>
        <taxon>Bacteria</taxon>
        <taxon>Pseudomonadati</taxon>
        <taxon>Campylobacterota</taxon>
        <taxon>Epsilonproteobacteria</taxon>
        <taxon>Campylobacterales</taxon>
        <taxon>Helicobacteraceae</taxon>
        <taxon>Helicobacter</taxon>
    </lineage>
</organism>
<dbReference type="Pfam" id="PF01451">
    <property type="entry name" value="LMWPc"/>
    <property type="match status" value="1"/>
</dbReference>
<dbReference type="InterPro" id="IPR017867">
    <property type="entry name" value="Tyr_phospatase_low_mol_wt"/>
</dbReference>
<evidence type="ECO:0000256" key="2">
    <source>
        <dbReference type="ARBA" id="ARBA00013064"/>
    </source>
</evidence>
<sequence>MKSVLFVCLGNICRSPLAEGIARHLERGVVFDSAGLSGYHRGEKPCKGTQEIAQKHHISLEGITSRPIAYPKDDSFDLIVCMDSQNYEDLLERGFSKEKIKKLGDFGFGGEDVPDPYYYVGLEGFERVYVMISEGVKNLLESIKEGK</sequence>
<name>A0A3D8J625_9HELI</name>
<dbReference type="OrthoDB" id="9784339at2"/>
<evidence type="ECO:0000256" key="3">
    <source>
        <dbReference type="ARBA" id="ARBA00022801"/>
    </source>
</evidence>
<feature type="domain" description="Phosphotyrosine protein phosphatase I" evidence="6">
    <location>
        <begin position="2"/>
        <end position="142"/>
    </location>
</feature>
<dbReference type="InterPro" id="IPR036196">
    <property type="entry name" value="Ptyr_pPase_sf"/>
</dbReference>
<dbReference type="InterPro" id="IPR023485">
    <property type="entry name" value="Ptyr_pPase"/>
</dbReference>
<dbReference type="EC" id="3.1.3.48" evidence="2"/>
<reference evidence="7 8" key="1">
    <citation type="submission" date="2018-04" db="EMBL/GenBank/DDBJ databases">
        <title>Novel Campyloabacter and Helicobacter Species and Strains.</title>
        <authorList>
            <person name="Mannion A.J."/>
            <person name="Shen Z."/>
            <person name="Fox J.G."/>
        </authorList>
    </citation>
    <scope>NUCLEOTIDE SEQUENCE [LARGE SCALE GENOMIC DNA]</scope>
    <source>
        <strain evidence="7 8">MIT 04-9366</strain>
    </source>
</reference>
<keyword evidence="3" id="KW-0378">Hydrolase</keyword>
<accession>A0A3D8J625</accession>
<evidence type="ECO:0000313" key="8">
    <source>
        <dbReference type="Proteomes" id="UP000257045"/>
    </source>
</evidence>
<dbReference type="PANTHER" id="PTHR11717:SF7">
    <property type="entry name" value="LOW MOLECULAR WEIGHT PHOSPHOTYROSINE PROTEIN PHOSPHATASE"/>
    <property type="match status" value="1"/>
</dbReference>
<dbReference type="InterPro" id="IPR050438">
    <property type="entry name" value="LMW_PTPase"/>
</dbReference>